<proteinExistence type="predicted"/>
<reference evidence="1 2" key="1">
    <citation type="submission" date="2022-11" db="EMBL/GenBank/DDBJ databases">
        <title>Whole genome sequence of Eschrichtius robustus ER-17-0199.</title>
        <authorList>
            <person name="Bruniche-Olsen A."/>
            <person name="Black A.N."/>
            <person name="Fields C.J."/>
            <person name="Walden K."/>
            <person name="Dewoody J.A."/>
        </authorList>
    </citation>
    <scope>NUCLEOTIDE SEQUENCE [LARGE SCALE GENOMIC DNA]</scope>
    <source>
        <strain evidence="1">ER-17-0199</strain>
        <tissue evidence="1">Blubber</tissue>
    </source>
</reference>
<dbReference type="AlphaFoldDB" id="A0AB34GNH8"/>
<dbReference type="EMBL" id="JAIQCJ010002152">
    <property type="protein sequence ID" value="KAJ8780808.1"/>
    <property type="molecule type" value="Genomic_DNA"/>
</dbReference>
<organism evidence="1 2">
    <name type="scientific">Eschrichtius robustus</name>
    <name type="common">California gray whale</name>
    <name type="synonym">Eschrichtius gibbosus</name>
    <dbReference type="NCBI Taxonomy" id="9764"/>
    <lineage>
        <taxon>Eukaryota</taxon>
        <taxon>Metazoa</taxon>
        <taxon>Chordata</taxon>
        <taxon>Craniata</taxon>
        <taxon>Vertebrata</taxon>
        <taxon>Euteleostomi</taxon>
        <taxon>Mammalia</taxon>
        <taxon>Eutheria</taxon>
        <taxon>Laurasiatheria</taxon>
        <taxon>Artiodactyla</taxon>
        <taxon>Whippomorpha</taxon>
        <taxon>Cetacea</taxon>
        <taxon>Mysticeti</taxon>
        <taxon>Eschrichtiidae</taxon>
        <taxon>Eschrichtius</taxon>
    </lineage>
</organism>
<comment type="caution">
    <text evidence="1">The sequence shown here is derived from an EMBL/GenBank/DDBJ whole genome shotgun (WGS) entry which is preliminary data.</text>
</comment>
<evidence type="ECO:0000313" key="2">
    <source>
        <dbReference type="Proteomes" id="UP001159641"/>
    </source>
</evidence>
<dbReference type="Proteomes" id="UP001159641">
    <property type="component" value="Unassembled WGS sequence"/>
</dbReference>
<protein>
    <submittedName>
        <fullName evidence="1">Uncharacterized protein</fullName>
    </submittedName>
</protein>
<keyword evidence="2" id="KW-1185">Reference proteome</keyword>
<gene>
    <name evidence="1" type="ORF">J1605_000851</name>
</gene>
<name>A0AB34GNH8_ESCRO</name>
<evidence type="ECO:0000313" key="1">
    <source>
        <dbReference type="EMBL" id="KAJ8780808.1"/>
    </source>
</evidence>
<accession>A0AB34GNH8</accession>
<sequence>MTGLQALLGLHRTLTYRLRLRFGTWNWTWRSYCCAASAAVLAPLGFALRQPPAVGGNSLDHRHPRRGPAPVAAHPRLQWHEDARSLKKLPVHVDLVITEEQEPSFSDIASLVVYEDFFSALRQYAACEQHLGK</sequence>